<feature type="transmembrane region" description="Helical" evidence="2">
    <location>
        <begin position="12"/>
        <end position="31"/>
    </location>
</feature>
<dbReference type="AlphaFoldDB" id="A0A4R3Z7Y7"/>
<feature type="transmembrane region" description="Helical" evidence="2">
    <location>
        <begin position="37"/>
        <end position="56"/>
    </location>
</feature>
<dbReference type="GeneID" id="98914262"/>
<dbReference type="EMBL" id="SMCQ01000002">
    <property type="protein sequence ID" value="TCW02054.1"/>
    <property type="molecule type" value="Genomic_DNA"/>
</dbReference>
<accession>A0A4R3Z7Y7</accession>
<dbReference type="RefSeq" id="WP_132226191.1">
    <property type="nucleotide sequence ID" value="NZ_JANKBF010000003.1"/>
</dbReference>
<dbReference type="Gene3D" id="3.40.630.190">
    <property type="entry name" value="LCP protein"/>
    <property type="match status" value="1"/>
</dbReference>
<reference evidence="4 5" key="1">
    <citation type="submission" date="2019-03" db="EMBL/GenBank/DDBJ databases">
        <title>Genomic Encyclopedia of Type Strains, Phase IV (KMG-IV): sequencing the most valuable type-strain genomes for metagenomic binning, comparative biology and taxonomic classification.</title>
        <authorList>
            <person name="Goeker M."/>
        </authorList>
    </citation>
    <scope>NUCLEOTIDE SEQUENCE [LARGE SCALE GENOMIC DNA]</scope>
    <source>
        <strain evidence="4 5">DSM 29487</strain>
    </source>
</reference>
<sequence length="486" mass="54427">MKVFDNKYLRRIVISIQFITMVLLMVMAYNVQFIPMTYLIGIGVAFLVVLIGEYFLIFCKKERSKRSLITQILSLILSCFMIVASFYVYRTGETVNLMSESKFQTRAISVIVLKDSPIKNERQLPKHTTGYISSIDPTSMSYATNEIEKNVGNIQLKDFKDFTALVKALNSQTVDAIVLDEAFRSLVEQSFKTFSEDTRVIYQVKKDESAVNAKSVNVTEKPFLVYISGNDEYGGLSAVSRSDVNMLAAVNPTTKQILLISIPRDTYYPLHMNGQLDKFTHAGIYGLQESIDTLKDIVNEDINYYVRMNFTSFVKIVDAIGGITVNSPAEFTTKIGKYKIKKGENNLNAKQALAFVRERKSFADGDFARGRNQQRMIAAIVKKVASPAILTSFSSVLDTVSQSVETNLSSNDINALVQMQLSQMPSWDIQSYQILGEPQSQPCYSMGGISASVIVPQKESIEQATKYIDQLMSNEKVVTEAGNLDQ</sequence>
<gene>
    <name evidence="4" type="ORF">EDD60_10216</name>
</gene>
<feature type="transmembrane region" description="Helical" evidence="2">
    <location>
        <begin position="68"/>
        <end position="89"/>
    </location>
</feature>
<evidence type="ECO:0000259" key="3">
    <source>
        <dbReference type="Pfam" id="PF03816"/>
    </source>
</evidence>
<keyword evidence="2" id="KW-0812">Transmembrane</keyword>
<comment type="similarity">
    <text evidence="1">Belongs to the LytR/CpsA/Psr (LCP) family.</text>
</comment>
<dbReference type="Pfam" id="PF03816">
    <property type="entry name" value="LytR_cpsA_psr"/>
    <property type="match status" value="1"/>
</dbReference>
<keyword evidence="2" id="KW-1133">Transmembrane helix</keyword>
<dbReference type="InterPro" id="IPR004474">
    <property type="entry name" value="LytR_CpsA_psr"/>
</dbReference>
<keyword evidence="2" id="KW-0472">Membrane</keyword>
<dbReference type="SUPFAM" id="SSF53850">
    <property type="entry name" value="Periplasmic binding protein-like II"/>
    <property type="match status" value="1"/>
</dbReference>
<dbReference type="Gene3D" id="3.40.190.10">
    <property type="entry name" value="Periplasmic binding protein-like II"/>
    <property type="match status" value="1"/>
</dbReference>
<comment type="caution">
    <text evidence="4">The sequence shown here is derived from an EMBL/GenBank/DDBJ whole genome shotgun (WGS) entry which is preliminary data.</text>
</comment>
<dbReference type="InterPro" id="IPR050922">
    <property type="entry name" value="LytR/CpsA/Psr_CW_biosynth"/>
</dbReference>
<evidence type="ECO:0000313" key="5">
    <source>
        <dbReference type="Proteomes" id="UP000295515"/>
    </source>
</evidence>
<feature type="domain" description="Cell envelope-related transcriptional attenuator" evidence="3">
    <location>
        <begin position="241"/>
        <end position="385"/>
    </location>
</feature>
<evidence type="ECO:0000313" key="4">
    <source>
        <dbReference type="EMBL" id="TCW02054.1"/>
    </source>
</evidence>
<dbReference type="Proteomes" id="UP000295515">
    <property type="component" value="Unassembled WGS sequence"/>
</dbReference>
<evidence type="ECO:0000256" key="2">
    <source>
        <dbReference type="SAM" id="Phobius"/>
    </source>
</evidence>
<dbReference type="NCBIfam" id="TIGR00350">
    <property type="entry name" value="lytR_cpsA_psr"/>
    <property type="match status" value="1"/>
</dbReference>
<evidence type="ECO:0000256" key="1">
    <source>
        <dbReference type="ARBA" id="ARBA00006068"/>
    </source>
</evidence>
<organism evidence="4 5">
    <name type="scientific">Longibaculum muris</name>
    <dbReference type="NCBI Taxonomy" id="1796628"/>
    <lineage>
        <taxon>Bacteria</taxon>
        <taxon>Bacillati</taxon>
        <taxon>Bacillota</taxon>
        <taxon>Erysipelotrichia</taxon>
        <taxon>Erysipelotrichales</taxon>
        <taxon>Coprobacillaceae</taxon>
        <taxon>Longibaculum</taxon>
    </lineage>
</organism>
<dbReference type="PANTHER" id="PTHR33392">
    <property type="entry name" value="POLYISOPRENYL-TEICHOIC ACID--PEPTIDOGLYCAN TEICHOIC ACID TRANSFERASE TAGU"/>
    <property type="match status" value="1"/>
</dbReference>
<name>A0A4R3Z7Y7_9FIRM</name>
<proteinExistence type="inferred from homology"/>
<protein>
    <submittedName>
        <fullName evidence="4">LytR family transcriptional attenuator</fullName>
    </submittedName>
</protein>
<keyword evidence="5" id="KW-1185">Reference proteome</keyword>
<dbReference type="PANTHER" id="PTHR33392:SF6">
    <property type="entry name" value="POLYISOPRENYL-TEICHOIC ACID--PEPTIDOGLYCAN TEICHOIC ACID TRANSFERASE TAGU"/>
    <property type="match status" value="1"/>
</dbReference>